<name>A0A2G4F450_9CYAN</name>
<proteinExistence type="predicted"/>
<dbReference type="EMBL" id="NXIB02000017">
    <property type="protein sequence ID" value="PHX56540.1"/>
    <property type="molecule type" value="Genomic_DNA"/>
</dbReference>
<gene>
    <name evidence="1" type="ORF">CP500_004635</name>
</gene>
<evidence type="ECO:0000313" key="2">
    <source>
        <dbReference type="Proteomes" id="UP000226442"/>
    </source>
</evidence>
<comment type="caution">
    <text evidence="1">The sequence shown here is derived from an EMBL/GenBank/DDBJ whole genome shotgun (WGS) entry which is preliminary data.</text>
</comment>
<dbReference type="AlphaFoldDB" id="A0A2G4F450"/>
<organism evidence="1 2">
    <name type="scientific">Tychonema bourrellyi FEM_GT703</name>
    <dbReference type="NCBI Taxonomy" id="2040638"/>
    <lineage>
        <taxon>Bacteria</taxon>
        <taxon>Bacillati</taxon>
        <taxon>Cyanobacteriota</taxon>
        <taxon>Cyanophyceae</taxon>
        <taxon>Oscillatoriophycideae</taxon>
        <taxon>Oscillatoriales</taxon>
        <taxon>Microcoleaceae</taxon>
        <taxon>Tychonema</taxon>
    </lineage>
</organism>
<protein>
    <submittedName>
        <fullName evidence="1">Uncharacterized protein</fullName>
    </submittedName>
</protein>
<evidence type="ECO:0000313" key="1">
    <source>
        <dbReference type="EMBL" id="PHX56540.1"/>
    </source>
</evidence>
<dbReference type="Proteomes" id="UP000226442">
    <property type="component" value="Unassembled WGS sequence"/>
</dbReference>
<dbReference type="RefSeq" id="WP_096828588.1">
    <property type="nucleotide sequence ID" value="NZ_NXIB02000017.1"/>
</dbReference>
<reference evidence="1" key="1">
    <citation type="submission" date="2017-10" db="EMBL/GenBank/DDBJ databases">
        <title>Draft genome sequence of the planktic cyanobacteria Tychonema bourrellyi isolated from alpine lentic freshwater.</title>
        <authorList>
            <person name="Tett A."/>
            <person name="Armanini F."/>
            <person name="Asnicar F."/>
            <person name="Boscaini A."/>
            <person name="Pasolli E."/>
            <person name="Zolfo M."/>
            <person name="Donati C."/>
            <person name="Salmaso N."/>
            <person name="Segata N."/>
        </authorList>
    </citation>
    <scope>NUCLEOTIDE SEQUENCE</scope>
    <source>
        <strain evidence="1">FEM_GT703</strain>
    </source>
</reference>
<keyword evidence="2" id="KW-1185">Reference proteome</keyword>
<sequence length="139" mass="14317">MSDQIDQSRKIEITGGTVNASGAGALGLGDISGTVANTINQLSDSAKPDEPGIKELLTELKAAIEAETNLYDDDKAEALEQVKTLAEVGQNPQESTMQKAGKTAMKILKGTIAGLPSAATLVEACSKLLPAIASLLLLP</sequence>
<accession>A0A2G4F450</accession>
<dbReference type="OrthoDB" id="459496at2"/>